<dbReference type="KEGG" id="buy:D8S85_01805"/>
<organism evidence="1 2">
    <name type="scientific">Butyricimonas faecalis</name>
    <dbReference type="NCBI Taxonomy" id="2093856"/>
    <lineage>
        <taxon>Bacteria</taxon>
        <taxon>Pseudomonadati</taxon>
        <taxon>Bacteroidota</taxon>
        <taxon>Bacteroidia</taxon>
        <taxon>Bacteroidales</taxon>
        <taxon>Odoribacteraceae</taxon>
        <taxon>Butyricimonas</taxon>
    </lineage>
</organism>
<dbReference type="AlphaFoldDB" id="A0A3S9VPD5"/>
<dbReference type="Pfam" id="PF13306">
    <property type="entry name" value="LRR_5"/>
    <property type="match status" value="2"/>
</dbReference>
<dbReference type="Proteomes" id="UP000270673">
    <property type="component" value="Chromosome"/>
</dbReference>
<dbReference type="PANTHER" id="PTHR45661">
    <property type="entry name" value="SURFACE ANTIGEN"/>
    <property type="match status" value="1"/>
</dbReference>
<protein>
    <submittedName>
        <fullName evidence="1">Leucine-rich repeat domain-containing protein</fullName>
    </submittedName>
</protein>
<dbReference type="InterPro" id="IPR032675">
    <property type="entry name" value="LRR_dom_sf"/>
</dbReference>
<evidence type="ECO:0000313" key="2">
    <source>
        <dbReference type="Proteomes" id="UP000270673"/>
    </source>
</evidence>
<dbReference type="OrthoDB" id="1058315at2"/>
<gene>
    <name evidence="1" type="ORF">D8S85_01805</name>
</gene>
<name>A0A3S9VPD5_9BACT</name>
<dbReference type="SUPFAM" id="SSF52058">
    <property type="entry name" value="L domain-like"/>
    <property type="match status" value="1"/>
</dbReference>
<sequence length="536" mass="58542">MYKFYFYIICCVMVGTACSKETGPTVLPPTLTLHEATGITRNTACLSGEIALNGDGVVRDCYFVYGSSPEEVVRVAATRTEEGAEVMLEGLKAGTEYYYYLEVSNGGSAVRTDVLHFRTYPNTEPVLEEMVLINKGPTTAVVQCVLVEDGGEALSFLGFKYRGERSAEELFVAAELEEEGVFRARLTDLNLSTSYAVRAYAANAVGEVYTGEVKFVTDNAIYISEPGTLSEVIGERLKYELTEISISGKLNGSDFRLLRDMLGRGVDGEETPGKLSRLYLTDVQVVEGGMSYYSSRYTANDTLGYGMFMNCSNLLEVALPNTVKVVEKDVFKGCTGLTVLTIPDEVRSFASSEGCISLKEFRVSVVNSSFTMENGILYDKGKETLLLYPEGRVQTVFEIPEGVKKIAGCAFQNAPVDTLMMAHSVVGLGLQAFRGAKFKKVILSDGITTIPGAVFQGCTGLRSVTLGSGTMYISDYCFDGCMLEELRVLADIPPACASKAFEGGNFFDSCVLYVPSGCKNRYRYADPWGKFRRVVE</sequence>
<accession>A0A3S9VPD5</accession>
<reference evidence="1 2" key="1">
    <citation type="submission" date="2018-10" db="EMBL/GenBank/DDBJ databases">
        <title>Butyricimonas faecalis sp. nov., isolated from human faeces and emended description of the genus Butyricimonas.</title>
        <authorList>
            <person name="Le Roy T."/>
            <person name="Van der Smissen P."/>
            <person name="Paquot A."/>
            <person name="Delzenne N."/>
            <person name="Muccioli G."/>
            <person name="Collet J.-F."/>
            <person name="Cani P.D."/>
        </authorList>
    </citation>
    <scope>NUCLEOTIDE SEQUENCE [LARGE SCALE GENOMIC DNA]</scope>
    <source>
        <strain evidence="1 2">H184</strain>
    </source>
</reference>
<dbReference type="PANTHER" id="PTHR45661:SF3">
    <property type="entry name" value="IG-LIKE DOMAIN-CONTAINING PROTEIN"/>
    <property type="match status" value="1"/>
</dbReference>
<keyword evidence="2" id="KW-1185">Reference proteome</keyword>
<dbReference type="RefSeq" id="WP_106624529.1">
    <property type="nucleotide sequence ID" value="NZ_CP032819.1"/>
</dbReference>
<dbReference type="EMBL" id="CP032819">
    <property type="protein sequence ID" value="AZS28408.1"/>
    <property type="molecule type" value="Genomic_DNA"/>
</dbReference>
<dbReference type="Gene3D" id="3.80.10.10">
    <property type="entry name" value="Ribonuclease Inhibitor"/>
    <property type="match status" value="2"/>
</dbReference>
<dbReference type="InterPro" id="IPR053139">
    <property type="entry name" value="Surface_bspA-like"/>
</dbReference>
<dbReference type="PROSITE" id="PS51257">
    <property type="entry name" value="PROKAR_LIPOPROTEIN"/>
    <property type="match status" value="1"/>
</dbReference>
<dbReference type="InterPro" id="IPR026906">
    <property type="entry name" value="LRR_5"/>
</dbReference>
<proteinExistence type="predicted"/>
<evidence type="ECO:0000313" key="1">
    <source>
        <dbReference type="EMBL" id="AZS28408.1"/>
    </source>
</evidence>